<name>A0A6N6K6T2_9ENTR</name>
<evidence type="ECO:0000313" key="2">
    <source>
        <dbReference type="EMBL" id="KAA1279657.1"/>
    </source>
</evidence>
<feature type="domain" description="3'-5' exoribonuclease Rv2179c-like" evidence="1">
    <location>
        <begin position="2"/>
        <end position="172"/>
    </location>
</feature>
<dbReference type="EMBL" id="QRDC01000004">
    <property type="protein sequence ID" value="KAA1279657.1"/>
    <property type="molecule type" value="Genomic_DNA"/>
</dbReference>
<gene>
    <name evidence="2" type="ORF">DXF85_07030</name>
</gene>
<dbReference type="RefSeq" id="WP_149691541.1">
    <property type="nucleotide sequence ID" value="NZ_QRDC01000004.1"/>
</dbReference>
<dbReference type="InterPro" id="IPR033390">
    <property type="entry name" value="Rv2179c-like"/>
</dbReference>
<evidence type="ECO:0000259" key="1">
    <source>
        <dbReference type="Pfam" id="PF16473"/>
    </source>
</evidence>
<dbReference type="Proteomes" id="UP000468420">
    <property type="component" value="Unassembled WGS sequence"/>
</dbReference>
<proteinExistence type="predicted"/>
<organism evidence="2 3">
    <name type="scientific">Citrobacter pasteurii</name>
    <dbReference type="NCBI Taxonomy" id="1563222"/>
    <lineage>
        <taxon>Bacteria</taxon>
        <taxon>Pseudomonadati</taxon>
        <taxon>Pseudomonadota</taxon>
        <taxon>Gammaproteobacteria</taxon>
        <taxon>Enterobacterales</taxon>
        <taxon>Enterobacteriaceae</taxon>
        <taxon>Citrobacter</taxon>
    </lineage>
</organism>
<reference evidence="2 3" key="1">
    <citation type="submission" date="2018-08" db="EMBL/GenBank/DDBJ databases">
        <title>Complete genomic analysis of a Citrobacter pasteurii isolated from cockles (Cerastoderma edule) containing a new chromosomic qnrB allele.</title>
        <authorList>
            <person name="Rodrigues A."/>
            <person name="Baptista T."/>
            <person name="Quesada A."/>
            <person name="Campos M.J."/>
        </authorList>
    </citation>
    <scope>NUCLEOTIDE SEQUENCE [LARGE SCALE GENOMIC DNA]</scope>
    <source>
        <strain evidence="2 3">BA18</strain>
    </source>
</reference>
<evidence type="ECO:0000313" key="3">
    <source>
        <dbReference type="Proteomes" id="UP000468420"/>
    </source>
</evidence>
<dbReference type="AlphaFoldDB" id="A0A6N6K6T2"/>
<accession>A0A6N6K6T2</accession>
<protein>
    <submittedName>
        <fullName evidence="2">3'-5' exoribonuclease</fullName>
    </submittedName>
</protein>
<dbReference type="Pfam" id="PF16473">
    <property type="entry name" value="Rv2179c-like"/>
    <property type="match status" value="1"/>
</dbReference>
<comment type="caution">
    <text evidence="2">The sequence shown here is derived from an EMBL/GenBank/DDBJ whole genome shotgun (WGS) entry which is preliminary data.</text>
</comment>
<sequence length="183" mass="20321">MNNFMLDIRALGKAPDSPIFAVECVFFEPSTGQIGPQFYRAINIRTVGGIYPEAVLQLMKGDNAQRAEVISATCSEIDAIRSACRFINTTASKHEKLYCWSAGNSADVATLAHALHRYGIPEQVIPPFEIRHLSTLIHIAGVTGYTPHPRRSTATYMLTDAVYRAEQVCEVWQRLTSPHLESL</sequence>